<protein>
    <submittedName>
        <fullName evidence="3">DUF917 domain-containing protein</fullName>
    </submittedName>
</protein>
<feature type="domain" description="S-Me-THD-like C-terminal" evidence="2">
    <location>
        <begin position="176"/>
        <end position="363"/>
    </location>
</feature>
<dbReference type="Gene3D" id="2.40.390.10">
    <property type="entry name" value="CV3147-like"/>
    <property type="match status" value="1"/>
</dbReference>
<dbReference type="AlphaFoldDB" id="A0A3M8CWF6"/>
<dbReference type="Proteomes" id="UP000271031">
    <property type="component" value="Unassembled WGS sequence"/>
</dbReference>
<accession>A0A3M8CWF6</accession>
<feature type="domain" description="S-Me-THD N-terminal" evidence="1">
    <location>
        <begin position="7"/>
        <end position="171"/>
    </location>
</feature>
<dbReference type="Gene3D" id="3.40.1610.10">
    <property type="entry name" value="CV3147-like domain"/>
    <property type="match status" value="1"/>
</dbReference>
<proteinExistence type="predicted"/>
<dbReference type="InterPro" id="IPR027479">
    <property type="entry name" value="S-Me-THD_N_sf"/>
</dbReference>
<organism evidence="3 4">
    <name type="scientific">Brevibacillus fluminis</name>
    <dbReference type="NCBI Taxonomy" id="511487"/>
    <lineage>
        <taxon>Bacteria</taxon>
        <taxon>Bacillati</taxon>
        <taxon>Bacillota</taxon>
        <taxon>Bacilli</taxon>
        <taxon>Bacillales</taxon>
        <taxon>Paenibacillaceae</taxon>
        <taxon>Brevibacillus</taxon>
    </lineage>
</organism>
<reference evidence="3 4" key="1">
    <citation type="submission" date="2018-10" db="EMBL/GenBank/DDBJ databases">
        <title>Phylogenomics of Brevibacillus.</title>
        <authorList>
            <person name="Dunlap C."/>
        </authorList>
    </citation>
    <scope>NUCLEOTIDE SEQUENCE [LARGE SCALE GENOMIC DNA]</scope>
    <source>
        <strain evidence="3 4">JCM 15716</strain>
    </source>
</reference>
<dbReference type="EMBL" id="RHHQ01000026">
    <property type="protein sequence ID" value="RNB80033.1"/>
    <property type="molecule type" value="Genomic_DNA"/>
</dbReference>
<dbReference type="InterPro" id="IPR024071">
    <property type="entry name" value="S-Me-THD_C_sf"/>
</dbReference>
<keyword evidence="4" id="KW-1185">Reference proteome</keyword>
<dbReference type="RefSeq" id="WP_122921278.1">
    <property type="nucleotide sequence ID" value="NZ_RHHQ01000026.1"/>
</dbReference>
<dbReference type="OrthoDB" id="7441206at2"/>
<dbReference type="InterPro" id="IPR048350">
    <property type="entry name" value="S-Me-THD-like_C"/>
</dbReference>
<dbReference type="Pfam" id="PF20906">
    <property type="entry name" value="S-Me-THD_C"/>
    <property type="match status" value="1"/>
</dbReference>
<evidence type="ECO:0000313" key="3">
    <source>
        <dbReference type="EMBL" id="RNB80033.1"/>
    </source>
</evidence>
<evidence type="ECO:0000259" key="2">
    <source>
        <dbReference type="Pfam" id="PF20906"/>
    </source>
</evidence>
<gene>
    <name evidence="3" type="ORF">EDM56_28200</name>
</gene>
<comment type="caution">
    <text evidence="3">The sequence shown here is derived from an EMBL/GenBank/DDBJ whole genome shotgun (WGS) entry which is preliminary data.</text>
</comment>
<dbReference type="Pfam" id="PF06032">
    <property type="entry name" value="S-Me-THD_N"/>
    <property type="match status" value="1"/>
</dbReference>
<evidence type="ECO:0000259" key="1">
    <source>
        <dbReference type="Pfam" id="PF06032"/>
    </source>
</evidence>
<sequence length="368" mass="39455">MRTITLQELEDMLHGACIYGTGGGGSLTEALEVVRNMYAQGKKVELVSLDEVGDDWMVASPYYVGSVSPPAEEIVKRFAHLPVMPEEVPTLAYRALEKYLGKPIQAVMATELGGNTACAMETAASIGIPLVDADPAGRAVPDLAHTTFNVFGVSIAPFALSNRYGDTMIVTNVVDHSHAEMIARGFAIQCGNLAGVCDHPVDGKRLKQSVIKGTLTQAERVGRAMRLANEEGGDPIEAIVAAGGGQLLMKGIVREADWQDVKGFTEGNVLIDPLAGVDDQEPLALWYRNEHMTAKRGGKLLSIIPELITIVDGKTGMPILNPDCQPGMDVAVITFRAPAAWESDRGLSIFGPEYIGMPRHTYADVKGR</sequence>
<dbReference type="InterPro" id="IPR010318">
    <property type="entry name" value="S-Me-THD_N"/>
</dbReference>
<dbReference type="SUPFAM" id="SSF160991">
    <property type="entry name" value="CV3147-like"/>
    <property type="match status" value="1"/>
</dbReference>
<name>A0A3M8CWF6_9BACL</name>
<evidence type="ECO:0000313" key="4">
    <source>
        <dbReference type="Proteomes" id="UP000271031"/>
    </source>
</evidence>